<organism evidence="5 6">
    <name type="scientific">Actinidia chinensis var. chinensis</name>
    <name type="common">Chinese soft-hair kiwi</name>
    <dbReference type="NCBI Taxonomy" id="1590841"/>
    <lineage>
        <taxon>Eukaryota</taxon>
        <taxon>Viridiplantae</taxon>
        <taxon>Streptophyta</taxon>
        <taxon>Embryophyta</taxon>
        <taxon>Tracheophyta</taxon>
        <taxon>Spermatophyta</taxon>
        <taxon>Magnoliopsida</taxon>
        <taxon>eudicotyledons</taxon>
        <taxon>Gunneridae</taxon>
        <taxon>Pentapetalae</taxon>
        <taxon>asterids</taxon>
        <taxon>Ericales</taxon>
        <taxon>Actinidiaceae</taxon>
        <taxon>Actinidia</taxon>
    </lineage>
</organism>
<dbReference type="STRING" id="1590841.A0A2R6Q0W6"/>
<reference evidence="6" key="2">
    <citation type="journal article" date="2018" name="BMC Genomics">
        <title>A manually annotated Actinidia chinensis var. chinensis (kiwifruit) genome highlights the challenges associated with draft genomes and gene prediction in plants.</title>
        <authorList>
            <person name="Pilkington S.M."/>
            <person name="Crowhurst R."/>
            <person name="Hilario E."/>
            <person name="Nardozza S."/>
            <person name="Fraser L."/>
            <person name="Peng Y."/>
            <person name="Gunaseelan K."/>
            <person name="Simpson R."/>
            <person name="Tahir J."/>
            <person name="Deroles S.C."/>
            <person name="Templeton K."/>
            <person name="Luo Z."/>
            <person name="Davy M."/>
            <person name="Cheng C."/>
            <person name="McNeilage M."/>
            <person name="Scaglione D."/>
            <person name="Liu Y."/>
            <person name="Zhang Q."/>
            <person name="Datson P."/>
            <person name="De Silva N."/>
            <person name="Gardiner S.E."/>
            <person name="Bassett H."/>
            <person name="Chagne D."/>
            <person name="McCallum J."/>
            <person name="Dzierzon H."/>
            <person name="Deng C."/>
            <person name="Wang Y.Y."/>
            <person name="Barron L."/>
            <person name="Manako K."/>
            <person name="Bowen J."/>
            <person name="Foster T.M."/>
            <person name="Erridge Z.A."/>
            <person name="Tiffin H."/>
            <person name="Waite C.N."/>
            <person name="Davies K.M."/>
            <person name="Grierson E.P."/>
            <person name="Laing W.A."/>
            <person name="Kirk R."/>
            <person name="Chen X."/>
            <person name="Wood M."/>
            <person name="Montefiori M."/>
            <person name="Brummell D.A."/>
            <person name="Schwinn K.E."/>
            <person name="Catanach A."/>
            <person name="Fullerton C."/>
            <person name="Li D."/>
            <person name="Meiyalaghan S."/>
            <person name="Nieuwenhuizen N."/>
            <person name="Read N."/>
            <person name="Prakash R."/>
            <person name="Hunter D."/>
            <person name="Zhang H."/>
            <person name="McKenzie M."/>
            <person name="Knabel M."/>
            <person name="Harris A."/>
            <person name="Allan A.C."/>
            <person name="Gleave A."/>
            <person name="Chen A."/>
            <person name="Janssen B.J."/>
            <person name="Plunkett B."/>
            <person name="Ampomah-Dwamena C."/>
            <person name="Voogd C."/>
            <person name="Leif D."/>
            <person name="Lafferty D."/>
            <person name="Souleyre E.J.F."/>
            <person name="Varkonyi-Gasic E."/>
            <person name="Gambi F."/>
            <person name="Hanley J."/>
            <person name="Yao J.L."/>
            <person name="Cheung J."/>
            <person name="David K.M."/>
            <person name="Warren B."/>
            <person name="Marsh K."/>
            <person name="Snowden K.C."/>
            <person name="Lin-Wang K."/>
            <person name="Brian L."/>
            <person name="Martinez-Sanchez M."/>
            <person name="Wang M."/>
            <person name="Ileperuma N."/>
            <person name="Macnee N."/>
            <person name="Campin R."/>
            <person name="McAtee P."/>
            <person name="Drummond R.S.M."/>
            <person name="Espley R.V."/>
            <person name="Ireland H.S."/>
            <person name="Wu R."/>
            <person name="Atkinson R.G."/>
            <person name="Karunairetnam S."/>
            <person name="Bulley S."/>
            <person name="Chunkath S."/>
            <person name="Hanley Z."/>
            <person name="Storey R."/>
            <person name="Thrimawithana A.H."/>
            <person name="Thomson S."/>
            <person name="David C."/>
            <person name="Testolin R."/>
            <person name="Huang H."/>
            <person name="Hellens R.P."/>
            <person name="Schaffer R.J."/>
        </authorList>
    </citation>
    <scope>NUCLEOTIDE SEQUENCE [LARGE SCALE GENOMIC DNA]</scope>
    <source>
        <strain evidence="6">cv. Red5</strain>
    </source>
</reference>
<dbReference type="OrthoDB" id="1732493at2759"/>
<evidence type="ECO:0000313" key="6">
    <source>
        <dbReference type="Proteomes" id="UP000241394"/>
    </source>
</evidence>
<keyword evidence="1" id="KW-0547">Nucleotide-binding</keyword>
<keyword evidence="2" id="KW-0067">ATP-binding</keyword>
<dbReference type="PANTHER" id="PTHR24056:SF425">
    <property type="entry name" value="PROTEIN KINASE DOMAIN-CONTAINING PROTEIN"/>
    <property type="match status" value="1"/>
</dbReference>
<dbReference type="InterPro" id="IPR000719">
    <property type="entry name" value="Prot_kinase_dom"/>
</dbReference>
<dbReference type="GO" id="GO:0032968">
    <property type="term" value="P:positive regulation of transcription elongation by RNA polymerase II"/>
    <property type="evidence" value="ECO:0007669"/>
    <property type="project" value="TreeGrafter"/>
</dbReference>
<dbReference type="SMART" id="SM00220">
    <property type="entry name" value="S_TKc"/>
    <property type="match status" value="1"/>
</dbReference>
<protein>
    <submittedName>
        <fullName evidence="5">Serine/threonine-protein kinase</fullName>
    </submittedName>
</protein>
<feature type="domain" description="Protein kinase" evidence="4">
    <location>
        <begin position="95"/>
        <end position="351"/>
    </location>
</feature>
<feature type="compositionally biased region" description="Polar residues" evidence="3">
    <location>
        <begin position="320"/>
        <end position="330"/>
    </location>
</feature>
<evidence type="ECO:0000259" key="4">
    <source>
        <dbReference type="PROSITE" id="PS50011"/>
    </source>
</evidence>
<keyword evidence="5" id="KW-0808">Transferase</keyword>
<comment type="caution">
    <text evidence="5">The sequence shown here is derived from an EMBL/GenBank/DDBJ whole genome shotgun (WGS) entry which is preliminary data.</text>
</comment>
<dbReference type="InterPro" id="IPR011009">
    <property type="entry name" value="Kinase-like_dom_sf"/>
</dbReference>
<name>A0A2R6Q0W6_ACTCC</name>
<sequence>MGCTQAKHSTNSPPWGLQKLKMENGYVIAKYPDARRSTGQSYSGIPRPEPRNSSAGNSGRLVGGGGEDGKLITREANKDSGGGNILKRMASLNLAGEEELVGQGIYSNVYKARDRNTGKIVALEKVRCDTSEPESVKFMAREIMILQKLDHPNIVKLEGLATSRMQVGVDLWSDGCLMAEMLAGRPSYLVEQLHRILKLCGAPSDEYWKRLKFFRTSPLTCDLSGLPVIYKEEVEPMQTVERRRHRNPKMRRRLRTLQESQKKDLTDVAMEQPKVDFGSAKEEAQKSAELNLQQGSSSTSTSSSIKHTIQEGTPLPSLFPNESSQKSMSPNFEAHPNATNNIKSLPPLPNA</sequence>
<dbReference type="AlphaFoldDB" id="A0A2R6Q0W6"/>
<dbReference type="Proteomes" id="UP000241394">
    <property type="component" value="Chromosome LG21"/>
</dbReference>
<keyword evidence="6" id="KW-1185">Reference proteome</keyword>
<evidence type="ECO:0000256" key="1">
    <source>
        <dbReference type="ARBA" id="ARBA00022741"/>
    </source>
</evidence>
<feature type="compositionally biased region" description="Basic and acidic residues" evidence="3">
    <location>
        <begin position="67"/>
        <end position="76"/>
    </location>
</feature>
<keyword evidence="5" id="KW-0418">Kinase</keyword>
<dbReference type="SUPFAM" id="SSF56112">
    <property type="entry name" value="Protein kinase-like (PK-like)"/>
    <property type="match status" value="1"/>
</dbReference>
<dbReference type="PROSITE" id="PS50011">
    <property type="entry name" value="PROTEIN_KINASE_DOM"/>
    <property type="match status" value="1"/>
</dbReference>
<dbReference type="GO" id="GO:0005634">
    <property type="term" value="C:nucleus"/>
    <property type="evidence" value="ECO:0007669"/>
    <property type="project" value="TreeGrafter"/>
</dbReference>
<evidence type="ECO:0000256" key="2">
    <source>
        <dbReference type="ARBA" id="ARBA00022840"/>
    </source>
</evidence>
<dbReference type="Gramene" id="PSS00040">
    <property type="protein sequence ID" value="PSS00040"/>
    <property type="gene ID" value="CEY00_Acc24007"/>
</dbReference>
<dbReference type="InterPro" id="IPR050108">
    <property type="entry name" value="CDK"/>
</dbReference>
<feature type="compositionally biased region" description="Basic residues" evidence="3">
    <location>
        <begin position="243"/>
        <end position="255"/>
    </location>
</feature>
<evidence type="ECO:0000313" key="5">
    <source>
        <dbReference type="EMBL" id="PSS00040.1"/>
    </source>
</evidence>
<dbReference type="GO" id="GO:0000307">
    <property type="term" value="C:cyclin-dependent protein kinase holoenzyme complex"/>
    <property type="evidence" value="ECO:0007669"/>
    <property type="project" value="TreeGrafter"/>
</dbReference>
<proteinExistence type="predicted"/>
<feature type="region of interest" description="Disordered" evidence="3">
    <location>
        <begin position="36"/>
        <end position="76"/>
    </location>
</feature>
<dbReference type="EMBL" id="NKQK01000021">
    <property type="protein sequence ID" value="PSS00040.1"/>
    <property type="molecule type" value="Genomic_DNA"/>
</dbReference>
<dbReference type="Pfam" id="PF00069">
    <property type="entry name" value="Pkinase"/>
    <property type="match status" value="1"/>
</dbReference>
<dbReference type="Gene3D" id="1.10.510.10">
    <property type="entry name" value="Transferase(Phosphotransferase) domain 1"/>
    <property type="match status" value="1"/>
</dbReference>
<dbReference type="PANTHER" id="PTHR24056">
    <property type="entry name" value="CELL DIVISION PROTEIN KINASE"/>
    <property type="match status" value="1"/>
</dbReference>
<dbReference type="GO" id="GO:0008353">
    <property type="term" value="F:RNA polymerase II CTD heptapeptide repeat kinase activity"/>
    <property type="evidence" value="ECO:0007669"/>
    <property type="project" value="TreeGrafter"/>
</dbReference>
<dbReference type="Gene3D" id="3.30.200.20">
    <property type="entry name" value="Phosphorylase Kinase, domain 1"/>
    <property type="match status" value="1"/>
</dbReference>
<accession>A0A2R6Q0W6</accession>
<feature type="region of interest" description="Disordered" evidence="3">
    <location>
        <begin position="243"/>
        <end position="351"/>
    </location>
</feature>
<gene>
    <name evidence="5" type="ORF">CEY00_Acc24007</name>
</gene>
<reference evidence="5 6" key="1">
    <citation type="submission" date="2017-07" db="EMBL/GenBank/DDBJ databases">
        <title>An improved, manually edited Actinidia chinensis var. chinensis (kiwifruit) genome highlights the challenges associated with draft genomes and gene prediction in plants.</title>
        <authorList>
            <person name="Pilkington S."/>
            <person name="Crowhurst R."/>
            <person name="Hilario E."/>
            <person name="Nardozza S."/>
            <person name="Fraser L."/>
            <person name="Peng Y."/>
            <person name="Gunaseelan K."/>
            <person name="Simpson R."/>
            <person name="Tahir J."/>
            <person name="Deroles S."/>
            <person name="Templeton K."/>
            <person name="Luo Z."/>
            <person name="Davy M."/>
            <person name="Cheng C."/>
            <person name="Mcneilage M."/>
            <person name="Scaglione D."/>
            <person name="Liu Y."/>
            <person name="Zhang Q."/>
            <person name="Datson P."/>
            <person name="De Silva N."/>
            <person name="Gardiner S."/>
            <person name="Bassett H."/>
            <person name="Chagne D."/>
            <person name="Mccallum J."/>
            <person name="Dzierzon H."/>
            <person name="Deng C."/>
            <person name="Wang Y.-Y."/>
            <person name="Barron N."/>
            <person name="Manako K."/>
            <person name="Bowen J."/>
            <person name="Foster T."/>
            <person name="Erridge Z."/>
            <person name="Tiffin H."/>
            <person name="Waite C."/>
            <person name="Davies K."/>
            <person name="Grierson E."/>
            <person name="Laing W."/>
            <person name="Kirk R."/>
            <person name="Chen X."/>
            <person name="Wood M."/>
            <person name="Montefiori M."/>
            <person name="Brummell D."/>
            <person name="Schwinn K."/>
            <person name="Catanach A."/>
            <person name="Fullerton C."/>
            <person name="Li D."/>
            <person name="Meiyalaghan S."/>
            <person name="Nieuwenhuizen N."/>
            <person name="Read N."/>
            <person name="Prakash R."/>
            <person name="Hunter D."/>
            <person name="Zhang H."/>
            <person name="Mckenzie M."/>
            <person name="Knabel M."/>
            <person name="Harris A."/>
            <person name="Allan A."/>
            <person name="Chen A."/>
            <person name="Janssen B."/>
            <person name="Plunkett B."/>
            <person name="Dwamena C."/>
            <person name="Voogd C."/>
            <person name="Leif D."/>
            <person name="Lafferty D."/>
            <person name="Souleyre E."/>
            <person name="Varkonyi-Gasic E."/>
            <person name="Gambi F."/>
            <person name="Hanley J."/>
            <person name="Yao J.-L."/>
            <person name="Cheung J."/>
            <person name="David K."/>
            <person name="Warren B."/>
            <person name="Marsh K."/>
            <person name="Snowden K."/>
            <person name="Lin-Wang K."/>
            <person name="Brian L."/>
            <person name="Martinez-Sanchez M."/>
            <person name="Wang M."/>
            <person name="Ileperuma N."/>
            <person name="Macnee N."/>
            <person name="Campin R."/>
            <person name="Mcatee P."/>
            <person name="Drummond R."/>
            <person name="Espley R."/>
            <person name="Ireland H."/>
            <person name="Wu R."/>
            <person name="Atkinson R."/>
            <person name="Karunairetnam S."/>
            <person name="Bulley S."/>
            <person name="Chunkath S."/>
            <person name="Hanley Z."/>
            <person name="Storey R."/>
            <person name="Thrimawithana A."/>
            <person name="Thomson S."/>
            <person name="David C."/>
            <person name="Testolin R."/>
        </authorList>
    </citation>
    <scope>NUCLEOTIDE SEQUENCE [LARGE SCALE GENOMIC DNA]</scope>
    <source>
        <strain evidence="6">cv. Red5</strain>
        <tissue evidence="5">Young leaf</tissue>
    </source>
</reference>
<dbReference type="InParanoid" id="A0A2R6Q0W6"/>
<evidence type="ECO:0000256" key="3">
    <source>
        <dbReference type="SAM" id="MobiDB-lite"/>
    </source>
</evidence>
<dbReference type="GO" id="GO:0005524">
    <property type="term" value="F:ATP binding"/>
    <property type="evidence" value="ECO:0007669"/>
    <property type="project" value="UniProtKB-KW"/>
</dbReference>